<dbReference type="GO" id="GO:0000155">
    <property type="term" value="F:phosphorelay sensor kinase activity"/>
    <property type="evidence" value="ECO:0007669"/>
    <property type="project" value="InterPro"/>
</dbReference>
<evidence type="ECO:0000313" key="17">
    <source>
        <dbReference type="EMBL" id="SEH07870.1"/>
    </source>
</evidence>
<dbReference type="InterPro" id="IPR036890">
    <property type="entry name" value="HATPase_C_sf"/>
</dbReference>
<dbReference type="OrthoDB" id="9797243at2"/>
<dbReference type="EC" id="2.7.13.3" evidence="3"/>
<keyword evidence="10" id="KW-1133">Transmembrane helix</keyword>
<dbReference type="GO" id="GO:0016020">
    <property type="term" value="C:membrane"/>
    <property type="evidence" value="ECO:0007669"/>
    <property type="project" value="UniProtKB-SubCell"/>
</dbReference>
<dbReference type="InterPro" id="IPR003661">
    <property type="entry name" value="HisK_dim/P_dom"/>
</dbReference>
<evidence type="ECO:0000256" key="4">
    <source>
        <dbReference type="ARBA" id="ARBA00022553"/>
    </source>
</evidence>
<keyword evidence="12" id="KW-0472">Membrane</keyword>
<name>A0A1H6FCQ5_9GAMM</name>
<evidence type="ECO:0000256" key="13">
    <source>
        <dbReference type="PROSITE-ProRule" id="PRU00169"/>
    </source>
</evidence>
<keyword evidence="6" id="KW-0812">Transmembrane</keyword>
<dbReference type="SUPFAM" id="SSF55874">
    <property type="entry name" value="ATPase domain of HSP90 chaperone/DNA topoisomerase II/histidine kinase"/>
    <property type="match status" value="1"/>
</dbReference>
<dbReference type="CDD" id="cd00156">
    <property type="entry name" value="REC"/>
    <property type="match status" value="1"/>
</dbReference>
<dbReference type="InterPro" id="IPR001789">
    <property type="entry name" value="Sig_transdc_resp-reg_receiver"/>
</dbReference>
<evidence type="ECO:0000256" key="5">
    <source>
        <dbReference type="ARBA" id="ARBA00022679"/>
    </source>
</evidence>
<keyword evidence="4 13" id="KW-0597">Phosphoprotein</keyword>
<reference evidence="17 18" key="1">
    <citation type="submission" date="2016-10" db="EMBL/GenBank/DDBJ databases">
        <authorList>
            <person name="de Groot N.N."/>
        </authorList>
    </citation>
    <scope>NUCLEOTIDE SEQUENCE [LARGE SCALE GENOMIC DNA]</scope>
    <source>
        <strain evidence="17">MBHS1</strain>
    </source>
</reference>
<dbReference type="Gene3D" id="3.40.50.2300">
    <property type="match status" value="2"/>
</dbReference>
<keyword evidence="8 17" id="KW-0418">Kinase</keyword>
<dbReference type="Pfam" id="PF00072">
    <property type="entry name" value="Response_reg"/>
    <property type="match status" value="2"/>
</dbReference>
<dbReference type="Gene3D" id="3.30.565.10">
    <property type="entry name" value="Histidine kinase-like ATPase, C-terminal domain"/>
    <property type="match status" value="1"/>
</dbReference>
<dbReference type="PROSITE" id="PS50110">
    <property type="entry name" value="RESPONSE_REGULATORY"/>
    <property type="match status" value="2"/>
</dbReference>
<comment type="subcellular location">
    <subcellularLocation>
        <location evidence="2">Membrane</location>
    </subcellularLocation>
</comment>
<dbReference type="Proteomes" id="UP000236724">
    <property type="component" value="Unassembled WGS sequence"/>
</dbReference>
<sequence length="660" mass="75912">MRSFSFLSDNFKQIPIHERAHILVIDNDPETLLLIKSLLHHRVASIRAANNGKTALSLLEHWHCDLVLINLELPKKHYVTLLESIRRSNQEMLFILLISEDKKPPAYTFLQHLKVIDFFQKPLNDNYRIFFAIEKALERQRAEHKIQQQTWMLQKTNKVLLEEIKQRQQYEKSLLEIREKLLKRVEMRSEALYQAIQIADVAIQAKSDFLANMSHEFRTPLNAILGFAKLLSWEEDLSKKQLENINIIRQSGEHLLTLINDILDLSKMEKNKLKLQHEPFMLLPFLQEISSMIRLHIQQQAVTFNVELDKDLPLCVVGDETRLRQTLINLLGNAVKFTQQGEIRFIVSLENKKVCFAVEDTGIGIAQTDLAEIFKPFGQLHHPDRYALAGTGLGLTISYRFIELMQSTLQVSSNLGRGSRFWFCLDLPEEKAFAAMQVVTKNCHIIGYAGKKQRILVVDDQRENRFLLKTLLKNSGFIIEEAHNGEEAIEKALENPPDAILMDLLMPVMNGFESTRKIRQFNLLKNTPMLAISAATDEAYRVKATAAGYDDFIGKPFAARDLLQKLGRLLKLEWQYDPKQGSHNKPGEDSATNKIQDYPKPPENLVITLKEMAKIGDIDGLQEWSQKMQSDAQLADFASHIAEFTENFDLQGLRRLLQEL</sequence>
<evidence type="ECO:0000256" key="9">
    <source>
        <dbReference type="ARBA" id="ARBA00022840"/>
    </source>
</evidence>
<evidence type="ECO:0000256" key="6">
    <source>
        <dbReference type="ARBA" id="ARBA00022692"/>
    </source>
</evidence>
<dbReference type="InterPro" id="IPR005467">
    <property type="entry name" value="His_kinase_dom"/>
</dbReference>
<dbReference type="CDD" id="cd16922">
    <property type="entry name" value="HATPase_EvgS-ArcB-TorS-like"/>
    <property type="match status" value="1"/>
</dbReference>
<proteinExistence type="predicted"/>
<gene>
    <name evidence="17" type="primary">luxQ_22</name>
    <name evidence="17" type="ORF">MBHS_03757</name>
</gene>
<organism evidence="17 18">
    <name type="scientific">Candidatus Venteria ishoeyi</name>
    <dbReference type="NCBI Taxonomy" id="1899563"/>
    <lineage>
        <taxon>Bacteria</taxon>
        <taxon>Pseudomonadati</taxon>
        <taxon>Pseudomonadota</taxon>
        <taxon>Gammaproteobacteria</taxon>
        <taxon>Thiotrichales</taxon>
        <taxon>Thiotrichaceae</taxon>
        <taxon>Venteria</taxon>
    </lineage>
</organism>
<keyword evidence="9" id="KW-0067">ATP-binding</keyword>
<dbReference type="InterPro" id="IPR036097">
    <property type="entry name" value="HisK_dim/P_sf"/>
</dbReference>
<protein>
    <recommendedName>
        <fullName evidence="3">histidine kinase</fullName>
        <ecNumber evidence="3">2.7.13.3</ecNumber>
    </recommendedName>
</protein>
<dbReference type="InterPro" id="IPR003594">
    <property type="entry name" value="HATPase_dom"/>
</dbReference>
<evidence type="ECO:0000256" key="3">
    <source>
        <dbReference type="ARBA" id="ARBA00012438"/>
    </source>
</evidence>
<comment type="catalytic activity">
    <reaction evidence="1">
        <text>ATP + protein L-histidine = ADP + protein N-phospho-L-histidine.</text>
        <dbReference type="EC" id="2.7.13.3"/>
    </reaction>
</comment>
<dbReference type="EMBL" id="FMSV02000542">
    <property type="protein sequence ID" value="SEH07870.1"/>
    <property type="molecule type" value="Genomic_DNA"/>
</dbReference>
<evidence type="ECO:0000256" key="10">
    <source>
        <dbReference type="ARBA" id="ARBA00022989"/>
    </source>
</evidence>
<dbReference type="Pfam" id="PF00512">
    <property type="entry name" value="HisKA"/>
    <property type="match status" value="1"/>
</dbReference>
<evidence type="ECO:0000256" key="7">
    <source>
        <dbReference type="ARBA" id="ARBA00022741"/>
    </source>
</evidence>
<dbReference type="InterPro" id="IPR004358">
    <property type="entry name" value="Sig_transdc_His_kin-like_C"/>
</dbReference>
<accession>A0A1H6FCQ5</accession>
<keyword evidence="11" id="KW-0902">Two-component regulatory system</keyword>
<dbReference type="AlphaFoldDB" id="A0A1H6FCQ5"/>
<dbReference type="Gene3D" id="1.10.287.130">
    <property type="match status" value="1"/>
</dbReference>
<evidence type="ECO:0000259" key="16">
    <source>
        <dbReference type="PROSITE" id="PS50110"/>
    </source>
</evidence>
<dbReference type="GO" id="GO:0005524">
    <property type="term" value="F:ATP binding"/>
    <property type="evidence" value="ECO:0007669"/>
    <property type="project" value="UniProtKB-KW"/>
</dbReference>
<dbReference type="CDD" id="cd17546">
    <property type="entry name" value="REC_hyHK_CKI1_RcsC-like"/>
    <property type="match status" value="1"/>
</dbReference>
<dbReference type="PROSITE" id="PS50109">
    <property type="entry name" value="HIS_KIN"/>
    <property type="match status" value="1"/>
</dbReference>
<dbReference type="SMART" id="SM00448">
    <property type="entry name" value="REC"/>
    <property type="match status" value="2"/>
</dbReference>
<comment type="caution">
    <text evidence="13">Lacks conserved residue(s) required for the propagation of feature annotation.</text>
</comment>
<dbReference type="SUPFAM" id="SSF52172">
    <property type="entry name" value="CheY-like"/>
    <property type="match status" value="2"/>
</dbReference>
<keyword evidence="18" id="KW-1185">Reference proteome</keyword>
<dbReference type="RefSeq" id="WP_103921466.1">
    <property type="nucleotide sequence ID" value="NZ_FMSV02000542.1"/>
</dbReference>
<evidence type="ECO:0000256" key="1">
    <source>
        <dbReference type="ARBA" id="ARBA00000085"/>
    </source>
</evidence>
<evidence type="ECO:0000256" key="14">
    <source>
        <dbReference type="SAM" id="MobiDB-lite"/>
    </source>
</evidence>
<evidence type="ECO:0000256" key="11">
    <source>
        <dbReference type="ARBA" id="ARBA00023012"/>
    </source>
</evidence>
<feature type="domain" description="Histidine kinase" evidence="15">
    <location>
        <begin position="212"/>
        <end position="429"/>
    </location>
</feature>
<evidence type="ECO:0000256" key="2">
    <source>
        <dbReference type="ARBA" id="ARBA00004370"/>
    </source>
</evidence>
<feature type="region of interest" description="Disordered" evidence="14">
    <location>
        <begin position="578"/>
        <end position="600"/>
    </location>
</feature>
<dbReference type="Pfam" id="PF02518">
    <property type="entry name" value="HATPase_c"/>
    <property type="match status" value="1"/>
</dbReference>
<dbReference type="SMART" id="SM00387">
    <property type="entry name" value="HATPase_c"/>
    <property type="match status" value="1"/>
</dbReference>
<evidence type="ECO:0000259" key="15">
    <source>
        <dbReference type="PROSITE" id="PS50109"/>
    </source>
</evidence>
<dbReference type="SUPFAM" id="SSF47384">
    <property type="entry name" value="Homodimeric domain of signal transducing histidine kinase"/>
    <property type="match status" value="1"/>
</dbReference>
<evidence type="ECO:0000256" key="12">
    <source>
        <dbReference type="ARBA" id="ARBA00023136"/>
    </source>
</evidence>
<feature type="modified residue" description="4-aspartylphosphate" evidence="13">
    <location>
        <position position="503"/>
    </location>
</feature>
<keyword evidence="5 17" id="KW-0808">Transferase</keyword>
<dbReference type="InterPro" id="IPR011006">
    <property type="entry name" value="CheY-like_superfamily"/>
</dbReference>
<dbReference type="PANTHER" id="PTHR43047">
    <property type="entry name" value="TWO-COMPONENT HISTIDINE PROTEIN KINASE"/>
    <property type="match status" value="1"/>
</dbReference>
<evidence type="ECO:0000256" key="8">
    <source>
        <dbReference type="ARBA" id="ARBA00022777"/>
    </source>
</evidence>
<feature type="domain" description="Response regulatory" evidence="16">
    <location>
        <begin position="21"/>
        <end position="136"/>
    </location>
</feature>
<dbReference type="SMART" id="SM00388">
    <property type="entry name" value="HisKA"/>
    <property type="match status" value="1"/>
</dbReference>
<dbReference type="FunFam" id="3.30.565.10:FF:000010">
    <property type="entry name" value="Sensor histidine kinase RcsC"/>
    <property type="match status" value="1"/>
</dbReference>
<keyword evidence="7" id="KW-0547">Nucleotide-binding</keyword>
<dbReference type="PRINTS" id="PR00344">
    <property type="entry name" value="BCTRLSENSOR"/>
</dbReference>
<dbReference type="FunFam" id="1.10.287.130:FF:000004">
    <property type="entry name" value="Ethylene receptor 1"/>
    <property type="match status" value="1"/>
</dbReference>
<feature type="domain" description="Response regulatory" evidence="16">
    <location>
        <begin position="454"/>
        <end position="570"/>
    </location>
</feature>
<dbReference type="CDD" id="cd00082">
    <property type="entry name" value="HisKA"/>
    <property type="match status" value="1"/>
</dbReference>
<evidence type="ECO:0000313" key="18">
    <source>
        <dbReference type="Proteomes" id="UP000236724"/>
    </source>
</evidence>